<dbReference type="Pfam" id="PF13632">
    <property type="entry name" value="Glyco_trans_2_3"/>
    <property type="match status" value="1"/>
</dbReference>
<dbReference type="RefSeq" id="WP_267622262.1">
    <property type="nucleotide sequence ID" value="NZ_JAODIW010000006.1"/>
</dbReference>
<organism evidence="5 6">
    <name type="scientific">Halobium salinum</name>
    <dbReference type="NCBI Taxonomy" id="1364940"/>
    <lineage>
        <taxon>Archaea</taxon>
        <taxon>Methanobacteriati</taxon>
        <taxon>Methanobacteriota</taxon>
        <taxon>Stenosarchaea group</taxon>
        <taxon>Halobacteria</taxon>
        <taxon>Halobacteriales</taxon>
        <taxon>Haloferacaceae</taxon>
        <taxon>Halobium</taxon>
    </lineage>
</organism>
<dbReference type="SUPFAM" id="SSF53448">
    <property type="entry name" value="Nucleotide-diphospho-sugar transferases"/>
    <property type="match status" value="1"/>
</dbReference>
<proteinExistence type="predicted"/>
<dbReference type="Proteomes" id="UP001595921">
    <property type="component" value="Unassembled WGS sequence"/>
</dbReference>
<keyword evidence="3" id="KW-1133">Transmembrane helix</keyword>
<feature type="transmembrane region" description="Helical" evidence="3">
    <location>
        <begin position="397"/>
        <end position="418"/>
    </location>
</feature>
<dbReference type="GO" id="GO:0016757">
    <property type="term" value="F:glycosyltransferase activity"/>
    <property type="evidence" value="ECO:0007669"/>
    <property type="project" value="UniProtKB-KW"/>
</dbReference>
<evidence type="ECO:0000259" key="4">
    <source>
        <dbReference type="Pfam" id="PF13632"/>
    </source>
</evidence>
<dbReference type="InterPro" id="IPR029044">
    <property type="entry name" value="Nucleotide-diphossugar_trans"/>
</dbReference>
<feature type="transmembrane region" description="Helical" evidence="3">
    <location>
        <begin position="50"/>
        <end position="75"/>
    </location>
</feature>
<evidence type="ECO:0000256" key="1">
    <source>
        <dbReference type="ARBA" id="ARBA00022676"/>
    </source>
</evidence>
<keyword evidence="3" id="KW-0472">Membrane</keyword>
<feature type="transmembrane region" description="Helical" evidence="3">
    <location>
        <begin position="359"/>
        <end position="385"/>
    </location>
</feature>
<feature type="domain" description="Glycosyltransferase 2-like" evidence="4">
    <location>
        <begin position="179"/>
        <end position="362"/>
    </location>
</feature>
<dbReference type="Gene3D" id="3.90.550.10">
    <property type="entry name" value="Spore Coat Polysaccharide Biosynthesis Protein SpsA, Chain A"/>
    <property type="match status" value="1"/>
</dbReference>
<dbReference type="PANTHER" id="PTHR43630:SF1">
    <property type="entry name" value="POLY-BETA-1,6-N-ACETYL-D-GLUCOSAMINE SYNTHASE"/>
    <property type="match status" value="1"/>
</dbReference>
<dbReference type="EMBL" id="JBHSDS010000003">
    <property type="protein sequence ID" value="MFC4357438.1"/>
    <property type="molecule type" value="Genomic_DNA"/>
</dbReference>
<feature type="transmembrane region" description="Helical" evidence="3">
    <location>
        <begin position="333"/>
        <end position="353"/>
    </location>
</feature>
<evidence type="ECO:0000256" key="2">
    <source>
        <dbReference type="ARBA" id="ARBA00022679"/>
    </source>
</evidence>
<dbReference type="CDD" id="cd06423">
    <property type="entry name" value="CESA_like"/>
    <property type="match status" value="1"/>
</dbReference>
<keyword evidence="3" id="KW-0812">Transmembrane</keyword>
<comment type="caution">
    <text evidence="5">The sequence shown here is derived from an EMBL/GenBank/DDBJ whole genome shotgun (WGS) entry which is preliminary data.</text>
</comment>
<keyword evidence="6" id="KW-1185">Reference proteome</keyword>
<accession>A0ABD5P9N5</accession>
<reference evidence="5 6" key="1">
    <citation type="journal article" date="2019" name="Int. J. Syst. Evol. Microbiol.">
        <title>The Global Catalogue of Microorganisms (GCM) 10K type strain sequencing project: providing services to taxonomists for standard genome sequencing and annotation.</title>
        <authorList>
            <consortium name="The Broad Institute Genomics Platform"/>
            <consortium name="The Broad Institute Genome Sequencing Center for Infectious Disease"/>
            <person name="Wu L."/>
            <person name="Ma J."/>
        </authorList>
    </citation>
    <scope>NUCLEOTIDE SEQUENCE [LARGE SCALE GENOMIC DNA]</scope>
    <source>
        <strain evidence="5 6">CGMCC 1.12553</strain>
    </source>
</reference>
<evidence type="ECO:0000313" key="5">
    <source>
        <dbReference type="EMBL" id="MFC4357438.1"/>
    </source>
</evidence>
<keyword evidence="1 5" id="KW-0328">Glycosyltransferase</keyword>
<protein>
    <submittedName>
        <fullName evidence="5">Glycosyltransferase</fullName>
        <ecNumber evidence="5">2.4.-.-</ecNumber>
    </submittedName>
</protein>
<evidence type="ECO:0000256" key="3">
    <source>
        <dbReference type="SAM" id="Phobius"/>
    </source>
</evidence>
<dbReference type="PANTHER" id="PTHR43630">
    <property type="entry name" value="POLY-BETA-1,6-N-ACETYL-D-GLUCOSAMINE SYNTHASE"/>
    <property type="match status" value="1"/>
</dbReference>
<evidence type="ECO:0000313" key="6">
    <source>
        <dbReference type="Proteomes" id="UP001595921"/>
    </source>
</evidence>
<feature type="transmembrane region" description="Helical" evidence="3">
    <location>
        <begin position="12"/>
        <end position="30"/>
    </location>
</feature>
<gene>
    <name evidence="5" type="ORF">ACFO0N_05675</name>
</gene>
<keyword evidence="2 5" id="KW-0808">Transferase</keyword>
<dbReference type="InterPro" id="IPR001173">
    <property type="entry name" value="Glyco_trans_2-like"/>
</dbReference>
<name>A0ABD5P9N5_9EURY</name>
<dbReference type="AlphaFoldDB" id="A0ABD5P9N5"/>
<dbReference type="EC" id="2.4.-.-" evidence="5"/>
<sequence length="435" mass="46485">MATADRRAWADQVGFALVSAVVVVVGFLQGRASVVVPLGLLAGVADAGSLVLLNATVACLVFSTTLLLSAAVFFADVVRGDGGRAHPTTGPSVAAIVPIYGDAAVLDRSVGSLLASRYEDLDVYVVCEPGDEPTVERARELATAHERVHCLVNTDHPGSKAAAVNFAAQVADEDYLGVFDADERVHPEFVAAAVAGLDDADLVQGRTLPRPDGLLENVVYYESVVLGYLTHRLLSALTGFRMATSNVLVMRREAFRRVGGYDPSMLTEDFNFAFRCYEEGVRVEERLEYPSEIEAAHTPTDWWGQRKRWMTGYAQVLHRRLEAVDPVGAPRTVVSLLICAGAILGNLFLLSLASQAAALAAAGAVGVLALPVATVWVVCLGVRLIDARAGHVEGVGLGWLLVPVVAPLYSLAAIKGFVEYPLSWSGEWYRVTKQG</sequence>